<dbReference type="InterPro" id="IPR037089">
    <property type="entry name" value="Methyl-teptahyd_DH_N_sf"/>
</dbReference>
<evidence type="ECO:0000256" key="1">
    <source>
        <dbReference type="ARBA" id="ARBA00023002"/>
    </source>
</evidence>
<dbReference type="SUPFAM" id="SSF51735">
    <property type="entry name" value="NAD(P)-binding Rossmann-fold domains"/>
    <property type="match status" value="1"/>
</dbReference>
<name>A0A6M0K1K6_9GAMM</name>
<dbReference type="Gene3D" id="3.40.50.10280">
    <property type="entry name" value="Methylene-tetrahydromethanopterin dehydrogenase, N-terminal domain"/>
    <property type="match status" value="1"/>
</dbReference>
<dbReference type="InterPro" id="IPR046346">
    <property type="entry name" value="Aminoacid_DH-like_N_sf"/>
</dbReference>
<dbReference type="AlphaFoldDB" id="A0A6M0K1K6"/>
<comment type="caution">
    <text evidence="3">The sequence shown here is derived from an EMBL/GenBank/DDBJ whole genome shotgun (WGS) entry which is preliminary data.</text>
</comment>
<evidence type="ECO:0000313" key="4">
    <source>
        <dbReference type="Proteomes" id="UP000483379"/>
    </source>
</evidence>
<reference evidence="3 4" key="1">
    <citation type="submission" date="2020-02" db="EMBL/GenBank/DDBJ databases">
        <title>Genome sequences of Thiorhodococcus mannitoliphagus and Thiorhodococcus minor, purple sulfur photosynthetic bacteria in the gammaproteobacterial family, Chromatiaceae.</title>
        <authorList>
            <person name="Aviles F.A."/>
            <person name="Meyer T.E."/>
            <person name="Kyndt J.A."/>
        </authorList>
    </citation>
    <scope>NUCLEOTIDE SEQUENCE [LARGE SCALE GENOMIC DNA]</scope>
    <source>
        <strain evidence="3 4">DSM 11518</strain>
    </source>
</reference>
<organism evidence="3 4">
    <name type="scientific">Thiorhodococcus minor</name>
    <dbReference type="NCBI Taxonomy" id="57489"/>
    <lineage>
        <taxon>Bacteria</taxon>
        <taxon>Pseudomonadati</taxon>
        <taxon>Pseudomonadota</taxon>
        <taxon>Gammaproteobacteria</taxon>
        <taxon>Chromatiales</taxon>
        <taxon>Chromatiaceae</taxon>
        <taxon>Thiorhodococcus</taxon>
    </lineage>
</organism>
<evidence type="ECO:0000259" key="2">
    <source>
        <dbReference type="Pfam" id="PF09176"/>
    </source>
</evidence>
<protein>
    <submittedName>
        <fullName evidence="3">Methylenetetrahydromethanopterin dehydrogenase</fullName>
    </submittedName>
</protein>
<accession>A0A6M0K1K6</accession>
<proteinExistence type="predicted"/>
<dbReference type="InterPro" id="IPR015259">
    <property type="entry name" value="Methyl-teptahyd_DH_N"/>
</dbReference>
<sequence>MEKPYLLHMLTAAKNLSPFDVNMAYDAGWTACTPYLQVTLDEVQGLVQDAIFSRGPKGVARTGIFLGGRDIHVANDMMEAARKAMVPPFEVSVFADPSGAFTTAAAMVACVEAQLRKAGADGLRGQRVLVFGGTGPVGTAAAMLASKAGADAAIVSHLGLAKAEETVARARSRDEVGLSAADGSSQERTQGLVAGADAVFNAAAAGVQVLTSAEVAAGARLKVACDVNAVPPEGIEGVGVMDNAVALEASPSGAVGIGALAVGNLKYRVQQGLLRQMHQAGSPQYLGLDAALEMARAHVD</sequence>
<dbReference type="Pfam" id="PF09176">
    <property type="entry name" value="Mpt_N"/>
    <property type="match status" value="1"/>
</dbReference>
<gene>
    <name evidence="3" type="ORF">G3446_17330</name>
</gene>
<keyword evidence="4" id="KW-1185">Reference proteome</keyword>
<keyword evidence="1" id="KW-0560">Oxidoreductase</keyword>
<dbReference type="Proteomes" id="UP000483379">
    <property type="component" value="Unassembled WGS sequence"/>
</dbReference>
<dbReference type="GO" id="GO:0016491">
    <property type="term" value="F:oxidoreductase activity"/>
    <property type="evidence" value="ECO:0007669"/>
    <property type="project" value="UniProtKB-KW"/>
</dbReference>
<evidence type="ECO:0000313" key="3">
    <source>
        <dbReference type="EMBL" id="NEV63630.1"/>
    </source>
</evidence>
<dbReference type="InterPro" id="IPR036291">
    <property type="entry name" value="NAD(P)-bd_dom_sf"/>
</dbReference>
<dbReference type="SUPFAM" id="SSF53223">
    <property type="entry name" value="Aminoacid dehydrogenase-like, N-terminal domain"/>
    <property type="match status" value="1"/>
</dbReference>
<dbReference type="RefSeq" id="WP_164454094.1">
    <property type="nucleotide sequence ID" value="NZ_JAAIJQ010000057.1"/>
</dbReference>
<dbReference type="Gene3D" id="3.40.50.720">
    <property type="entry name" value="NAD(P)-binding Rossmann-like Domain"/>
    <property type="match status" value="1"/>
</dbReference>
<feature type="domain" description="Methylene-tetrahydromethanopterin dehydrogenase N-terminal" evidence="2">
    <location>
        <begin position="18"/>
        <end position="98"/>
    </location>
</feature>
<dbReference type="EMBL" id="JAAIJQ010000057">
    <property type="protein sequence ID" value="NEV63630.1"/>
    <property type="molecule type" value="Genomic_DNA"/>
</dbReference>